<dbReference type="SUPFAM" id="SSF51445">
    <property type="entry name" value="(Trans)glycosidases"/>
    <property type="match status" value="1"/>
</dbReference>
<dbReference type="EMBL" id="CP043732">
    <property type="protein sequence ID" value="QMU96242.1"/>
    <property type="molecule type" value="Genomic_DNA"/>
</dbReference>
<dbReference type="InterPro" id="IPR017853">
    <property type="entry name" value="GH"/>
</dbReference>
<dbReference type="Gene3D" id="3.90.400.10">
    <property type="entry name" value="Oligo-1,6-glucosidase, Domain 2"/>
    <property type="match status" value="1"/>
</dbReference>
<protein>
    <submittedName>
        <fullName evidence="2">Trehalose synthase</fullName>
    </submittedName>
</protein>
<dbReference type="CDD" id="cd11334">
    <property type="entry name" value="AmyAc_TreS"/>
    <property type="match status" value="1"/>
</dbReference>
<reference evidence="2 3" key="1">
    <citation type="journal article" date="2020" name="Front. Microbiol.">
        <title>Design of Bacterial Strain-Specific qPCR Assays Using NGS Data and Publicly Available Resources and Its Application to Track Biocontrol Strains.</title>
        <authorList>
            <person name="Hernandez I."/>
            <person name="Sant C."/>
            <person name="Martinez R."/>
            <person name="Fernandez C."/>
        </authorList>
    </citation>
    <scope>NUCLEOTIDE SEQUENCE [LARGE SCALE GENOMIC DNA]</scope>
    <source>
        <strain evidence="2 3">B24</strain>
    </source>
</reference>
<dbReference type="InterPro" id="IPR006047">
    <property type="entry name" value="GH13_cat_dom"/>
</dbReference>
<name>A0A7D8ACW6_9MICO</name>
<accession>A0A7D8ACW6</accession>
<dbReference type="Pfam" id="PF00128">
    <property type="entry name" value="Alpha-amylase"/>
    <property type="match status" value="1"/>
</dbReference>
<proteinExistence type="predicted"/>
<dbReference type="RefSeq" id="WP_182254403.1">
    <property type="nucleotide sequence ID" value="NZ_CP043732.1"/>
</dbReference>
<evidence type="ECO:0000313" key="3">
    <source>
        <dbReference type="Proteomes" id="UP000515708"/>
    </source>
</evidence>
<evidence type="ECO:0000259" key="1">
    <source>
        <dbReference type="SMART" id="SM00642"/>
    </source>
</evidence>
<organism evidence="2 3">
    <name type="scientific">Microbacterium esteraromaticum</name>
    <dbReference type="NCBI Taxonomy" id="57043"/>
    <lineage>
        <taxon>Bacteria</taxon>
        <taxon>Bacillati</taxon>
        <taxon>Actinomycetota</taxon>
        <taxon>Actinomycetes</taxon>
        <taxon>Micrococcales</taxon>
        <taxon>Microbacteriaceae</taxon>
        <taxon>Microbacterium</taxon>
    </lineage>
</organism>
<dbReference type="PANTHER" id="PTHR10357:SF219">
    <property type="entry name" value="MALTOSE ALPHA-D-GLUCOSYLTRANSFERASE"/>
    <property type="match status" value="1"/>
</dbReference>
<dbReference type="InterPro" id="IPR045857">
    <property type="entry name" value="O16G_dom_2"/>
</dbReference>
<dbReference type="Gene3D" id="3.20.20.80">
    <property type="entry name" value="Glycosidases"/>
    <property type="match status" value="1"/>
</dbReference>
<sequence length="548" mass="62371">MNPADTSDLWWRTAVFYCLDVETFQDSDGDGHGDFAGLTRRIDDLDALGVTCIWLMPFQPTPERDDGYDISDFYSVDRRFGDLGRVVEAIRVAHDRGIRVVIDLVVNHTSDRHPWFVSARRSRTSRFRDYYVWRDRPPRKKEQLVFPGEETSMWEYDERTEQYFRHSFYRHQPDLNFANPEVRSEVARIIGFWLKLGVDGFRVDAVPFLVTREGIADEQDPHSFLREVRRFVNRREASAMLLGEVGLAHQEQLDYFGDEGTELDLQFDFLTTAKLFLALSRQQATPLAEVLASRPTVDARHGWAIFLRHHDELNLGLLDDAEKEEVFARFAPDEDQRIYGRGIIRRLAPMLESDPRRLRLAYSLLFSLPGAPMIFYGEEIGMGELSTDLGRGAVRGPMQWDAGPLGGFTTSTPSKLRRPVAGGAYAPAHVNVHDQRRDPESLWSFIATLASRYRSTPEIAWGDLHVQDPGDPRVLAHQTTYGDVTFIAVHNLSAEPVTARLEPLAEGRTVTVLLESSGSAPQGEHTEQLLDGYGFRWFRVSPDAWSAA</sequence>
<dbReference type="Proteomes" id="UP000515708">
    <property type="component" value="Chromosome"/>
</dbReference>
<dbReference type="SMART" id="SM00642">
    <property type="entry name" value="Aamy"/>
    <property type="match status" value="1"/>
</dbReference>
<evidence type="ECO:0000313" key="2">
    <source>
        <dbReference type="EMBL" id="QMU96242.1"/>
    </source>
</evidence>
<dbReference type="InterPro" id="IPR013780">
    <property type="entry name" value="Glyco_hydro_b"/>
</dbReference>
<dbReference type="PANTHER" id="PTHR10357">
    <property type="entry name" value="ALPHA-AMYLASE FAMILY MEMBER"/>
    <property type="match status" value="1"/>
</dbReference>
<dbReference type="InterPro" id="IPR054049">
    <property type="entry name" value="SupH-like_C"/>
</dbReference>
<gene>
    <name evidence="2" type="ORF">FVO59_02730</name>
</gene>
<dbReference type="Gene3D" id="2.60.40.1180">
    <property type="entry name" value="Golgi alpha-mannosidase II"/>
    <property type="match status" value="1"/>
</dbReference>
<dbReference type="GO" id="GO:0005975">
    <property type="term" value="P:carbohydrate metabolic process"/>
    <property type="evidence" value="ECO:0007669"/>
    <property type="project" value="InterPro"/>
</dbReference>
<dbReference type="AlphaFoldDB" id="A0A7D8ACW6"/>
<dbReference type="Pfam" id="PF22157">
    <property type="entry name" value="SupH-like_C"/>
    <property type="match status" value="1"/>
</dbReference>
<feature type="domain" description="Glycosyl hydrolase family 13 catalytic" evidence="1">
    <location>
        <begin position="18"/>
        <end position="417"/>
    </location>
</feature>
<dbReference type="SUPFAM" id="SSF51011">
    <property type="entry name" value="Glycosyl hydrolase domain"/>
    <property type="match status" value="1"/>
</dbReference>